<gene>
    <name evidence="1" type="ORF">GQA94_13800</name>
</gene>
<evidence type="ECO:0000313" key="1">
    <source>
        <dbReference type="EMBL" id="QGZ31079.1"/>
    </source>
</evidence>
<dbReference type="AlphaFoldDB" id="A0A6I6LJL8"/>
<dbReference type="OrthoDB" id="7800169at2"/>
<dbReference type="RefSeq" id="WP_125882712.1">
    <property type="nucleotide sequence ID" value="NZ_CP046902.1"/>
</dbReference>
<proteinExistence type="predicted"/>
<accession>A0A6I6LJL8</accession>
<reference evidence="1 2" key="1">
    <citation type="submission" date="2019-12" db="EMBL/GenBank/DDBJ databases">
        <title>Complete genome sequence of Pseudomonas stutzeri.</title>
        <authorList>
            <person name="Lim S.R."/>
            <person name="Kim J.H."/>
        </authorList>
    </citation>
    <scope>NUCLEOTIDE SEQUENCE [LARGE SCALE GENOMIC DNA]</scope>
    <source>
        <strain evidence="1 2">PM101005</strain>
    </source>
</reference>
<organism evidence="1 2">
    <name type="scientific">Stutzerimonas stutzeri</name>
    <name type="common">Pseudomonas stutzeri</name>
    <dbReference type="NCBI Taxonomy" id="316"/>
    <lineage>
        <taxon>Bacteria</taxon>
        <taxon>Pseudomonadati</taxon>
        <taxon>Pseudomonadota</taxon>
        <taxon>Gammaproteobacteria</taxon>
        <taxon>Pseudomonadales</taxon>
        <taxon>Pseudomonadaceae</taxon>
        <taxon>Stutzerimonas</taxon>
    </lineage>
</organism>
<evidence type="ECO:0000313" key="2">
    <source>
        <dbReference type="Proteomes" id="UP000438983"/>
    </source>
</evidence>
<dbReference type="Proteomes" id="UP000438983">
    <property type="component" value="Chromosome"/>
</dbReference>
<dbReference type="EMBL" id="CP046902">
    <property type="protein sequence ID" value="QGZ31079.1"/>
    <property type="molecule type" value="Genomic_DNA"/>
</dbReference>
<sequence>MPSIHTLNARGNILLPVMRECFSLSDARTFAEIQNFHGECVGILKAKGIDYASLRTALTPQPTKHEAAFLFDTDLCARSFVPGVECAEALFSALDAQTTQSILGGELFGSGDQLARKLLDPAVVSIKPSFRLPDTCFVLYVNNLSEGAIAAVDTKLQQLPAYVGYLPCTYSSAAKTFTSLNLMNYVIKHGGTVIMGHEDDRPNTQDFKLHQNDYVKQGFRLRSIQSIYFGTFLSYKPERLLLDVTDDDLEVAVRAMSPAVAPLAEFTVLIEDAKFEKYLQTTKLGKLRKAGLAELTKAELETAIRSKLRMNYLYNLEWVSQPTHQLSKFNILLEFPRVGGHPERVVVALEYRPVDRILRLVTIT</sequence>
<protein>
    <submittedName>
        <fullName evidence="1">Uncharacterized protein</fullName>
    </submittedName>
</protein>
<name>A0A6I6LJL8_STUST</name>